<organism evidence="4 5">
    <name type="scientific">Pseudomonas luteola</name>
    <dbReference type="NCBI Taxonomy" id="47886"/>
    <lineage>
        <taxon>Bacteria</taxon>
        <taxon>Pseudomonadati</taxon>
        <taxon>Pseudomonadota</taxon>
        <taxon>Gammaproteobacteria</taxon>
        <taxon>Pseudomonadales</taxon>
        <taxon>Pseudomonadaceae</taxon>
        <taxon>Pseudomonas</taxon>
    </lineage>
</organism>
<evidence type="ECO:0000256" key="1">
    <source>
        <dbReference type="ARBA" id="ARBA00022679"/>
    </source>
</evidence>
<dbReference type="RefSeq" id="WP_208825519.1">
    <property type="nucleotide sequence ID" value="NZ_CP044085.1"/>
</dbReference>
<evidence type="ECO:0000256" key="2">
    <source>
        <dbReference type="ARBA" id="ARBA00022777"/>
    </source>
</evidence>
<name>A0A2X2DCQ9_PSELU</name>
<proteinExistence type="predicted"/>
<dbReference type="Proteomes" id="UP000250443">
    <property type="component" value="Unassembled WGS sequence"/>
</dbReference>
<reference evidence="4 5" key="1">
    <citation type="submission" date="2018-06" db="EMBL/GenBank/DDBJ databases">
        <authorList>
            <consortium name="Pathogen Informatics"/>
            <person name="Doyle S."/>
        </authorList>
    </citation>
    <scope>NUCLEOTIDE SEQUENCE [LARGE SCALE GENOMIC DNA]</scope>
    <source>
        <strain evidence="4 5">NCTC11842</strain>
    </source>
</reference>
<evidence type="ECO:0000313" key="5">
    <source>
        <dbReference type="Proteomes" id="UP000250443"/>
    </source>
</evidence>
<evidence type="ECO:0000313" key="4">
    <source>
        <dbReference type="EMBL" id="SPZ16763.1"/>
    </source>
</evidence>
<feature type="domain" description="HipA-like C-terminal" evidence="3">
    <location>
        <begin position="20"/>
        <end position="127"/>
    </location>
</feature>
<dbReference type="Pfam" id="PF07804">
    <property type="entry name" value="HipA_C"/>
    <property type="match status" value="1"/>
</dbReference>
<dbReference type="GO" id="GO:0016301">
    <property type="term" value="F:kinase activity"/>
    <property type="evidence" value="ECO:0007669"/>
    <property type="project" value="UniProtKB-KW"/>
</dbReference>
<dbReference type="AlphaFoldDB" id="A0A2X2DCQ9"/>
<keyword evidence="1" id="KW-0808">Transferase</keyword>
<sequence>MGRTSTLPVPVDVSYTPAHFSLAGVQIKFSMKAQDGRYLYKDGDSHGDWIIKTPSTLHQHVPLDEYTAMSLAALIGIDIPEISLIELSLIDNLPPIPLPDEAYAYGIKRFDRGNNGQRIHTEDFAQVF</sequence>
<keyword evidence="2" id="KW-0418">Kinase</keyword>
<evidence type="ECO:0000259" key="3">
    <source>
        <dbReference type="Pfam" id="PF07804"/>
    </source>
</evidence>
<gene>
    <name evidence="4" type="ORF">NCTC11842_05803</name>
</gene>
<dbReference type="InterPro" id="IPR012893">
    <property type="entry name" value="HipA-like_C"/>
</dbReference>
<protein>
    <submittedName>
        <fullName evidence="4">Uncharacterized protein related to capsule biosynthesis enzymes</fullName>
    </submittedName>
</protein>
<dbReference type="EMBL" id="UAUF01000016">
    <property type="protein sequence ID" value="SPZ16763.1"/>
    <property type="molecule type" value="Genomic_DNA"/>
</dbReference>
<accession>A0A2X2DCQ9</accession>